<dbReference type="GO" id="GO:0008270">
    <property type="term" value="F:zinc ion binding"/>
    <property type="evidence" value="ECO:0007669"/>
    <property type="project" value="UniProtKB-KW"/>
</dbReference>
<evidence type="ECO:0000256" key="4">
    <source>
        <dbReference type="PROSITE-ProRule" id="PRU00723"/>
    </source>
</evidence>
<evidence type="ECO:0000256" key="5">
    <source>
        <dbReference type="SAM" id="MobiDB-lite"/>
    </source>
</evidence>
<reference evidence="7" key="1">
    <citation type="submission" date="2015-06" db="EMBL/GenBank/DDBJ databases">
        <title>Genetic Architecture Underlying Mating-Type Determination in the Yeast Leucosporidium scottii and the Evolution of Mating Systems in Basidiomycetes.</title>
        <authorList>
            <person name="Maia T.M."/>
            <person name="Lopes S."/>
            <person name="Almeida J.M.G.C.F."/>
            <person name="Rosa L.H."/>
            <person name="Sampaio J.P."/>
            <person name="Goncalves P."/>
            <person name="Coelho M.A."/>
        </authorList>
    </citation>
    <scope>NUCLEOTIDE SEQUENCE</scope>
</reference>
<evidence type="ECO:0000313" key="7">
    <source>
        <dbReference type="EMBL" id="CRX79022.1"/>
    </source>
</evidence>
<feature type="compositionally biased region" description="Low complexity" evidence="5">
    <location>
        <begin position="503"/>
        <end position="531"/>
    </location>
</feature>
<keyword evidence="1 4" id="KW-0479">Metal-binding</keyword>
<proteinExistence type="predicted"/>
<evidence type="ECO:0000256" key="1">
    <source>
        <dbReference type="ARBA" id="ARBA00022723"/>
    </source>
</evidence>
<keyword evidence="2 4" id="KW-0863">Zinc-finger</keyword>
<dbReference type="SUPFAM" id="SSF90229">
    <property type="entry name" value="CCCH zinc finger"/>
    <property type="match status" value="1"/>
</dbReference>
<evidence type="ECO:0000256" key="2">
    <source>
        <dbReference type="ARBA" id="ARBA00022771"/>
    </source>
</evidence>
<name>A0A0H5FRS3_9BASI</name>
<feature type="compositionally biased region" description="Low complexity" evidence="5">
    <location>
        <begin position="9"/>
        <end position="23"/>
    </location>
</feature>
<dbReference type="Pfam" id="PF14608">
    <property type="entry name" value="zf-CCCH_2"/>
    <property type="match status" value="1"/>
</dbReference>
<protein>
    <recommendedName>
        <fullName evidence="6">C3H1-type domain-containing protein</fullName>
    </recommendedName>
</protein>
<organism evidence="7">
    <name type="scientific">Leucosporidium scottii</name>
    <dbReference type="NCBI Taxonomy" id="5278"/>
    <lineage>
        <taxon>Eukaryota</taxon>
        <taxon>Fungi</taxon>
        <taxon>Dikarya</taxon>
        <taxon>Basidiomycota</taxon>
        <taxon>Pucciniomycotina</taxon>
        <taxon>Microbotryomycetes</taxon>
        <taxon>Leucosporidiales</taxon>
        <taxon>Leucosporidium</taxon>
    </lineage>
</organism>
<evidence type="ECO:0000259" key="6">
    <source>
        <dbReference type="PROSITE" id="PS50103"/>
    </source>
</evidence>
<feature type="compositionally biased region" description="Low complexity" evidence="5">
    <location>
        <begin position="41"/>
        <end position="59"/>
    </location>
</feature>
<feature type="compositionally biased region" description="Low complexity" evidence="5">
    <location>
        <begin position="577"/>
        <end position="590"/>
    </location>
</feature>
<keyword evidence="3 4" id="KW-0862">Zinc</keyword>
<dbReference type="Pfam" id="PF18044">
    <property type="entry name" value="zf-CCCH_4"/>
    <property type="match status" value="1"/>
</dbReference>
<feature type="compositionally biased region" description="Polar residues" evidence="5">
    <location>
        <begin position="70"/>
        <end position="80"/>
    </location>
</feature>
<dbReference type="AlphaFoldDB" id="A0A0H5FRS3"/>
<feature type="domain" description="C3H1-type" evidence="6">
    <location>
        <begin position="318"/>
        <end position="345"/>
    </location>
</feature>
<dbReference type="InterPro" id="IPR000571">
    <property type="entry name" value="Znf_CCCH"/>
</dbReference>
<sequence length="590" mass="61730">MVAAPETQAAHAVNAAATSPAPATGKQLVNGASKNGDETEQQGAQAAGARAASGAETGGHSVEAAAGETSEVNTEASQGRSRSRWYEGPKGAFSKSIFPPYLRAGVNDLTAVDATAPSTSPADADVNLPPRDVARNIPCRFFPLGACKYGDQCVFSHGIPGVAGSPGVPSTAELHPAPEQQMPQHPEQQFMHHPEAYGQGMPMYYPPMEHEYGYQPAFSPQQGYYPFPPPFGHYQQHFQPGPMAPQYYQQPPPPHQAPPMMTDSPAPAASPSPVPSEAVQSPSSPEGATTAPAAARRPGPSMAGLPFPGRGKPRYPVGTPKPPCSFFESNRCRNRDGCPFQHLLPDGTDARHLGQNWAGVDGRTENLEERGGLPPAWLANPRYPKNGFKNVGQLNYNGGFMVREPRPRNRFEEEQQRLRMEAQAQAQVAQPQQQAGEAAPTEGAVEGEKPAAPLAHPLPAPPHARGQSEPRQPFNNGAIAGRLPPGGAPQLVAAINGLTRRIPPASTPNANGAAPSAATPAAAAQQAQQSQRVLIPPPVKAAPSATEGAESKETASSSNKEAPAKKEGNKKGKGAKRAPSSAAPAVKASA</sequence>
<feature type="compositionally biased region" description="Low complexity" evidence="5">
    <location>
        <begin position="422"/>
        <end position="439"/>
    </location>
</feature>
<feature type="compositionally biased region" description="Low complexity" evidence="5">
    <location>
        <begin position="235"/>
        <end position="249"/>
    </location>
</feature>
<feature type="region of interest" description="Disordered" evidence="5">
    <location>
        <begin position="399"/>
        <end position="590"/>
    </location>
</feature>
<feature type="compositionally biased region" description="Low complexity" evidence="5">
    <location>
        <begin position="275"/>
        <end position="301"/>
    </location>
</feature>
<accession>A0A0H5FRS3</accession>
<feature type="region of interest" description="Disordered" evidence="5">
    <location>
        <begin position="235"/>
        <end position="318"/>
    </location>
</feature>
<dbReference type="SMART" id="SM00356">
    <property type="entry name" value="ZnF_C3H1"/>
    <property type="match status" value="2"/>
</dbReference>
<dbReference type="InterPro" id="IPR041367">
    <property type="entry name" value="Znf-CCCH_4"/>
</dbReference>
<feature type="domain" description="C3H1-type" evidence="6">
    <location>
        <begin position="134"/>
        <end position="160"/>
    </location>
</feature>
<evidence type="ECO:0000256" key="3">
    <source>
        <dbReference type="ARBA" id="ARBA00022833"/>
    </source>
</evidence>
<dbReference type="EMBL" id="LN868506">
    <property type="protein sequence ID" value="CRX79022.1"/>
    <property type="molecule type" value="Genomic_DNA"/>
</dbReference>
<dbReference type="Gene3D" id="4.10.1000.10">
    <property type="entry name" value="Zinc finger, CCCH-type"/>
    <property type="match status" value="1"/>
</dbReference>
<feature type="region of interest" description="Disordered" evidence="5">
    <location>
        <begin position="1"/>
        <end position="89"/>
    </location>
</feature>
<dbReference type="InterPro" id="IPR036855">
    <property type="entry name" value="Znf_CCCH_sf"/>
</dbReference>
<dbReference type="PROSITE" id="PS50103">
    <property type="entry name" value="ZF_C3H1"/>
    <property type="match status" value="2"/>
</dbReference>
<feature type="zinc finger region" description="C3H1-type" evidence="4">
    <location>
        <begin position="318"/>
        <end position="345"/>
    </location>
</feature>
<feature type="zinc finger region" description="C3H1-type" evidence="4">
    <location>
        <begin position="134"/>
        <end position="160"/>
    </location>
</feature>
<feature type="compositionally biased region" description="Basic and acidic residues" evidence="5">
    <location>
        <begin position="403"/>
        <end position="420"/>
    </location>
</feature>
<feature type="compositionally biased region" description="Low complexity" evidence="5">
    <location>
        <begin position="258"/>
        <end position="267"/>
    </location>
</feature>